<comment type="caution">
    <text evidence="1">The sequence shown here is derived from an EMBL/GenBank/DDBJ whole genome shotgun (WGS) entry which is preliminary data.</text>
</comment>
<organism evidence="1 2">
    <name type="scientific">Paractinoplanes rhizophilus</name>
    <dbReference type="NCBI Taxonomy" id="1416877"/>
    <lineage>
        <taxon>Bacteria</taxon>
        <taxon>Bacillati</taxon>
        <taxon>Actinomycetota</taxon>
        <taxon>Actinomycetes</taxon>
        <taxon>Micromonosporales</taxon>
        <taxon>Micromonosporaceae</taxon>
        <taxon>Paractinoplanes</taxon>
    </lineage>
</organism>
<accession>A0ABW2HYF2</accession>
<evidence type="ECO:0000313" key="1">
    <source>
        <dbReference type="EMBL" id="MFC7277879.1"/>
    </source>
</evidence>
<protein>
    <submittedName>
        <fullName evidence="1">Uncharacterized protein</fullName>
    </submittedName>
</protein>
<dbReference type="RefSeq" id="WP_378974045.1">
    <property type="nucleotide sequence ID" value="NZ_JBHTBJ010000026.1"/>
</dbReference>
<keyword evidence="2" id="KW-1185">Reference proteome</keyword>
<evidence type="ECO:0000313" key="2">
    <source>
        <dbReference type="Proteomes" id="UP001596548"/>
    </source>
</evidence>
<reference evidence="2" key="1">
    <citation type="journal article" date="2019" name="Int. J. Syst. Evol. Microbiol.">
        <title>The Global Catalogue of Microorganisms (GCM) 10K type strain sequencing project: providing services to taxonomists for standard genome sequencing and annotation.</title>
        <authorList>
            <consortium name="The Broad Institute Genomics Platform"/>
            <consortium name="The Broad Institute Genome Sequencing Center for Infectious Disease"/>
            <person name="Wu L."/>
            <person name="Ma J."/>
        </authorList>
    </citation>
    <scope>NUCLEOTIDE SEQUENCE [LARGE SCALE GENOMIC DNA]</scope>
    <source>
        <strain evidence="2">XZYJT-10</strain>
    </source>
</reference>
<name>A0ABW2HYF2_9ACTN</name>
<proteinExistence type="predicted"/>
<gene>
    <name evidence="1" type="ORF">ACFQS1_28150</name>
</gene>
<dbReference type="EMBL" id="JBHTBJ010000026">
    <property type="protein sequence ID" value="MFC7277879.1"/>
    <property type="molecule type" value="Genomic_DNA"/>
</dbReference>
<sequence length="60" mass="5870">MRRAALLALITSGAVAGHLPIAAVLVAGAVCGAASPGTYAATGWAIPAWSTRPGSGRPTR</sequence>
<dbReference type="Proteomes" id="UP001596548">
    <property type="component" value="Unassembled WGS sequence"/>
</dbReference>